<protein>
    <submittedName>
        <fullName evidence="4">DUF4232 domain-containing protein</fullName>
    </submittedName>
</protein>
<name>A0ABU5TBX1_9MICC</name>
<dbReference type="Proteomes" id="UP001304769">
    <property type="component" value="Unassembled WGS sequence"/>
</dbReference>
<feature type="domain" description="DUF4232" evidence="3">
    <location>
        <begin position="71"/>
        <end position="204"/>
    </location>
</feature>
<dbReference type="RefSeq" id="WP_323280945.1">
    <property type="nucleotide sequence ID" value="NZ_JAYGGQ010000020.1"/>
</dbReference>
<dbReference type="InterPro" id="IPR025326">
    <property type="entry name" value="DUF4232"/>
</dbReference>
<dbReference type="EMBL" id="JAYGGQ010000020">
    <property type="protein sequence ID" value="MEA5457032.1"/>
    <property type="molecule type" value="Genomic_DNA"/>
</dbReference>
<evidence type="ECO:0000313" key="5">
    <source>
        <dbReference type="Proteomes" id="UP001304769"/>
    </source>
</evidence>
<accession>A0ABU5TBX1</accession>
<keyword evidence="2" id="KW-0732">Signal</keyword>
<feature type="region of interest" description="Disordered" evidence="1">
    <location>
        <begin position="30"/>
        <end position="66"/>
    </location>
</feature>
<sequence>MTRTLRPSVLAASVLVSLVAAVGLAACGNSPSNPSTSSASPSVSASASPSPSASSASPTTGMSGAAGPARCLSTQLSASIGQGAGGAAGHFYAKIVLTNTGSTPCLLSGFAGLSLTDGPNGGPIGAPADRDTSVPVVDVVLNPGQAGAADFGITQAANYVGSCTQVQAAGLRIYPPEDFGSLFIPDQQTACSETSIHLLTLKAFQPMA</sequence>
<comment type="caution">
    <text evidence="4">The sequence shown here is derived from an EMBL/GenBank/DDBJ whole genome shotgun (WGS) entry which is preliminary data.</text>
</comment>
<evidence type="ECO:0000313" key="4">
    <source>
        <dbReference type="EMBL" id="MEA5457032.1"/>
    </source>
</evidence>
<evidence type="ECO:0000256" key="1">
    <source>
        <dbReference type="SAM" id="MobiDB-lite"/>
    </source>
</evidence>
<keyword evidence="5" id="KW-1185">Reference proteome</keyword>
<feature type="signal peptide" evidence="2">
    <location>
        <begin position="1"/>
        <end position="25"/>
    </location>
</feature>
<dbReference type="PROSITE" id="PS51257">
    <property type="entry name" value="PROKAR_LIPOPROTEIN"/>
    <property type="match status" value="1"/>
</dbReference>
<gene>
    <name evidence="4" type="ORF">SPF06_20095</name>
</gene>
<organism evidence="4 5">
    <name type="scientific">Sinomonas terricola</name>
    <dbReference type="NCBI Taxonomy" id="3110330"/>
    <lineage>
        <taxon>Bacteria</taxon>
        <taxon>Bacillati</taxon>
        <taxon>Actinomycetota</taxon>
        <taxon>Actinomycetes</taxon>
        <taxon>Micrococcales</taxon>
        <taxon>Micrococcaceae</taxon>
        <taxon>Sinomonas</taxon>
    </lineage>
</organism>
<proteinExistence type="predicted"/>
<evidence type="ECO:0000256" key="2">
    <source>
        <dbReference type="SAM" id="SignalP"/>
    </source>
</evidence>
<feature type="chain" id="PRO_5047259515" evidence="2">
    <location>
        <begin position="26"/>
        <end position="208"/>
    </location>
</feature>
<dbReference type="Pfam" id="PF14016">
    <property type="entry name" value="DUF4232"/>
    <property type="match status" value="1"/>
</dbReference>
<evidence type="ECO:0000259" key="3">
    <source>
        <dbReference type="Pfam" id="PF14016"/>
    </source>
</evidence>
<reference evidence="4 5" key="1">
    <citation type="submission" date="2023-12" db="EMBL/GenBank/DDBJ databases">
        <title>Sinomonas terricola sp. nov, isolated from litchi orchard soil in Guangdong, PR China.</title>
        <authorList>
            <person name="Jiaxin W."/>
            <person name="Yang Z."/>
            <person name="Honghui Z."/>
        </authorList>
    </citation>
    <scope>NUCLEOTIDE SEQUENCE [LARGE SCALE GENOMIC DNA]</scope>
    <source>
        <strain evidence="4 5">JGH33</strain>
    </source>
</reference>